<keyword evidence="3" id="KW-1185">Reference proteome</keyword>
<dbReference type="EMBL" id="CALNXJ010000074">
    <property type="protein sequence ID" value="CAH3160181.1"/>
    <property type="molecule type" value="Genomic_DNA"/>
</dbReference>
<keyword evidence="1" id="KW-1133">Transmembrane helix</keyword>
<feature type="transmembrane region" description="Helical" evidence="1">
    <location>
        <begin position="248"/>
        <end position="267"/>
    </location>
</feature>
<evidence type="ECO:0000256" key="1">
    <source>
        <dbReference type="SAM" id="Phobius"/>
    </source>
</evidence>
<feature type="non-terminal residue" evidence="2">
    <location>
        <position position="1"/>
    </location>
</feature>
<name>A0AAU9XXC8_9CNID</name>
<feature type="transmembrane region" description="Helical" evidence="1">
    <location>
        <begin position="189"/>
        <end position="210"/>
    </location>
</feature>
<dbReference type="AlphaFoldDB" id="A0AAU9XXC8"/>
<gene>
    <name evidence="2" type="ORF">PMEA_00032279</name>
</gene>
<proteinExistence type="predicted"/>
<comment type="caution">
    <text evidence="2">The sequence shown here is derived from an EMBL/GenBank/DDBJ whole genome shotgun (WGS) entry which is preliminary data.</text>
</comment>
<feature type="transmembrane region" description="Helical" evidence="1">
    <location>
        <begin position="7"/>
        <end position="28"/>
    </location>
</feature>
<accession>A0AAU9XXC8</accession>
<reference evidence="2 3" key="1">
    <citation type="submission" date="2022-05" db="EMBL/GenBank/DDBJ databases">
        <authorList>
            <consortium name="Genoscope - CEA"/>
            <person name="William W."/>
        </authorList>
    </citation>
    <scope>NUCLEOTIDE SEQUENCE [LARGE SCALE GENOMIC DNA]</scope>
</reference>
<keyword evidence="1" id="KW-0812">Transmembrane</keyword>
<evidence type="ECO:0000313" key="2">
    <source>
        <dbReference type="EMBL" id="CAH3160181.1"/>
    </source>
</evidence>
<keyword evidence="1" id="KW-0472">Membrane</keyword>
<feature type="transmembrane region" description="Helical" evidence="1">
    <location>
        <begin position="288"/>
        <end position="306"/>
    </location>
</feature>
<organism evidence="2 3">
    <name type="scientific">Pocillopora meandrina</name>
    <dbReference type="NCBI Taxonomy" id="46732"/>
    <lineage>
        <taxon>Eukaryota</taxon>
        <taxon>Metazoa</taxon>
        <taxon>Cnidaria</taxon>
        <taxon>Anthozoa</taxon>
        <taxon>Hexacorallia</taxon>
        <taxon>Scleractinia</taxon>
        <taxon>Astrocoeniina</taxon>
        <taxon>Pocilloporidae</taxon>
        <taxon>Pocillopora</taxon>
    </lineage>
</organism>
<feature type="transmembrane region" description="Helical" evidence="1">
    <location>
        <begin position="222"/>
        <end position="242"/>
    </location>
</feature>
<dbReference type="Proteomes" id="UP001159428">
    <property type="component" value="Unassembled WGS sequence"/>
</dbReference>
<feature type="non-terminal residue" evidence="2">
    <location>
        <position position="314"/>
    </location>
</feature>
<evidence type="ECO:0000313" key="3">
    <source>
        <dbReference type="Proteomes" id="UP001159428"/>
    </source>
</evidence>
<sequence length="314" mass="34604">VTQRTSIIVYVAFHLISSVFICTGADVISECTNATICIEAYADIYKSLASDVNSFNIESALYPANEPSLVLVSVNVYGQNGPEKKGSDSMPAAMKYIWSSRSLYAAFPDVFLEISSLFSILVTPHTQELNITISYFCCNVSVKDRKRMIKTVLAALQDLAVTPDLRDPRLNFAESVIEGHIPDMKTTGPTLFCCFLLLIEGICCCNCLCCEDLDISSFLSRLLLIMCTSFVICHLSWVAVGIMVNPAWGVSILLILSFFCITLFFVINETTHANEFRLSTLFTYTPGFLGLCFVVVPPVLVGQSFYGRETAVSV</sequence>
<protein>
    <submittedName>
        <fullName evidence="2">Uncharacterized protein</fullName>
    </submittedName>
</protein>